<name>A0A0M0LJZ9_9BACL</name>
<dbReference type="RefSeq" id="WP_053415456.1">
    <property type="nucleotide sequence ID" value="NZ_LILB01000001.1"/>
</dbReference>
<dbReference type="EMBL" id="LILB01000001">
    <property type="protein sequence ID" value="KOO51321.1"/>
    <property type="molecule type" value="Genomic_DNA"/>
</dbReference>
<gene>
    <name evidence="1" type="ORF">AMD00_02160</name>
</gene>
<evidence type="ECO:0000313" key="2">
    <source>
        <dbReference type="Proteomes" id="UP000036867"/>
    </source>
</evidence>
<reference evidence="2" key="1">
    <citation type="submission" date="2015-08" db="EMBL/GenBank/DDBJ databases">
        <title>Fjat-10028 dsm 16317.</title>
        <authorList>
            <person name="Liu B."/>
            <person name="Wang J."/>
            <person name="Zhu Y."/>
            <person name="Liu G."/>
            <person name="Chen Q."/>
            <person name="Chen Z."/>
            <person name="Lan J."/>
            <person name="Che J."/>
            <person name="Ge C."/>
            <person name="Shi H."/>
            <person name="Pan Z."/>
            <person name="Liu X."/>
        </authorList>
    </citation>
    <scope>NUCLEOTIDE SEQUENCE [LARGE SCALE GENOMIC DNA]</scope>
    <source>
        <strain evidence="2">DSM 16317</strain>
    </source>
</reference>
<dbReference type="GeneID" id="301134920"/>
<comment type="caution">
    <text evidence="1">The sequence shown here is derived from an EMBL/GenBank/DDBJ whole genome shotgun (WGS) entry which is preliminary data.</text>
</comment>
<organism evidence="1 2">
    <name type="scientific">Viridibacillus arvi</name>
    <dbReference type="NCBI Taxonomy" id="263475"/>
    <lineage>
        <taxon>Bacteria</taxon>
        <taxon>Bacillati</taxon>
        <taxon>Bacillota</taxon>
        <taxon>Bacilli</taxon>
        <taxon>Bacillales</taxon>
        <taxon>Caryophanaceae</taxon>
        <taxon>Viridibacillus</taxon>
    </lineage>
</organism>
<dbReference type="Proteomes" id="UP000036867">
    <property type="component" value="Unassembled WGS sequence"/>
</dbReference>
<accession>A0A0M0LJZ9</accession>
<dbReference type="STRING" id="263475.AMD00_02160"/>
<protein>
    <submittedName>
        <fullName evidence="1">Uncharacterized protein</fullName>
    </submittedName>
</protein>
<keyword evidence="2" id="KW-1185">Reference proteome</keyword>
<dbReference type="OrthoDB" id="2842340at2"/>
<proteinExistence type="predicted"/>
<dbReference type="AlphaFoldDB" id="A0A0M0LJZ9"/>
<evidence type="ECO:0000313" key="1">
    <source>
        <dbReference type="EMBL" id="KOO51321.1"/>
    </source>
</evidence>
<sequence>MEYDYYNNPETWIGGFYELSMEYFPSGDSKRLNIALEALCKNALVKGLWKEKGDYPNQSISLPVHIENQSNSQFYGTLSLSNGIELPCVIFVTRIENESDWLDIAIPQASFEKLFPYKYPLTYELNPWLNKIDEIYTRLAETIFANSPFDLAMIGEEITCYTNQEEITVKIVKNLTCILPNHLQRQLGLEGEGKELSNKLRMFEQTYSE</sequence>